<accession>B8F1P6</accession>
<protein>
    <submittedName>
        <fullName evidence="1">Surface antigen</fullName>
    </submittedName>
</protein>
<name>B8F1P6_BORGR</name>
<dbReference type="AlphaFoldDB" id="B8F1P6"/>
<proteinExistence type="predicted"/>
<reference evidence="1 2" key="1">
    <citation type="journal article" date="2011" name="J. Bacteriol.">
        <title>Whole-genome sequences of two Borrelia afzelii and two Borrelia garinii Lyme disease agent isolates.</title>
        <authorList>
            <person name="Casjens S.R."/>
            <person name="Mongodin E.F."/>
            <person name="Qiu W.-G."/>
            <person name="Dunn J.J."/>
            <person name="Luft B.J."/>
            <person name="Fraser-Liggett C.M."/>
            <person name="Schutzer S.E."/>
        </authorList>
    </citation>
    <scope>NUCLEOTIDE SEQUENCE [LARGE SCALE GENOMIC DNA]</scope>
    <source>
        <strain evidence="1 2">PBr</strain>
    </source>
</reference>
<dbReference type="EMBL" id="CP001308">
    <property type="protein sequence ID" value="ACL34783.1"/>
    <property type="molecule type" value="Genomic_DNA"/>
</dbReference>
<geneLocation type="plasmid" evidence="1 2">
    <name>PBr_lp54</name>
</geneLocation>
<dbReference type="NCBIfam" id="NF033730">
    <property type="entry name" value="borfam54_3"/>
    <property type="match status" value="2"/>
</dbReference>
<dbReference type="Proteomes" id="UP000006103">
    <property type="component" value="Plasmid PBr_lp54"/>
</dbReference>
<sequence length="139" mass="16244">MERSTIYKILTLFKIALLSCSLHSKSNNKEARTNELQSNLIAKNFGINKAVNFNKLQQSQLSKTEKKRIIEEFIQRLNKNEKLIELIELNIEISAQKTNQDIQKKFEKLMQNKNAWIKIVEEIINKYGGNTESFSIDRI</sequence>
<keyword evidence="1" id="KW-0614">Plasmid</keyword>
<keyword evidence="2" id="KW-1185">Reference proteome</keyword>
<gene>
    <name evidence="1" type="ORF">BGAPBR_A0073</name>
</gene>
<evidence type="ECO:0000313" key="1">
    <source>
        <dbReference type="EMBL" id="ACL34783.1"/>
    </source>
</evidence>
<organism evidence="1 2">
    <name type="scientific">Borreliella garinii PBr</name>
    <dbReference type="NCBI Taxonomy" id="498743"/>
    <lineage>
        <taxon>Bacteria</taxon>
        <taxon>Pseudomonadati</taxon>
        <taxon>Spirochaetota</taxon>
        <taxon>Spirochaetia</taxon>
        <taxon>Spirochaetales</taxon>
        <taxon>Borreliaceae</taxon>
        <taxon>Borreliella</taxon>
    </lineage>
</organism>
<evidence type="ECO:0000313" key="2">
    <source>
        <dbReference type="Proteomes" id="UP000006103"/>
    </source>
</evidence>